<dbReference type="Proteomes" id="UP001148313">
    <property type="component" value="Unassembled WGS sequence"/>
</dbReference>
<evidence type="ECO:0000259" key="4">
    <source>
        <dbReference type="PROSITE" id="PS50995"/>
    </source>
</evidence>
<dbReference type="GO" id="GO:0003677">
    <property type="term" value="F:DNA binding"/>
    <property type="evidence" value="ECO:0007669"/>
    <property type="project" value="UniProtKB-KW"/>
</dbReference>
<dbReference type="InterPro" id="IPR000835">
    <property type="entry name" value="HTH_MarR-typ"/>
</dbReference>
<accession>A0ABT4VIE1</accession>
<gene>
    <name evidence="5" type="ORF">OOZ53_03750</name>
</gene>
<dbReference type="RefSeq" id="WP_271087976.1">
    <property type="nucleotide sequence ID" value="NZ_JAPJZH010000002.1"/>
</dbReference>
<dbReference type="PROSITE" id="PS01117">
    <property type="entry name" value="HTH_MARR_1"/>
    <property type="match status" value="1"/>
</dbReference>
<keyword evidence="6" id="KW-1185">Reference proteome</keyword>
<dbReference type="Pfam" id="PF12802">
    <property type="entry name" value="MarR_2"/>
    <property type="match status" value="1"/>
</dbReference>
<dbReference type="SUPFAM" id="SSF46785">
    <property type="entry name" value="Winged helix' DNA-binding domain"/>
    <property type="match status" value="1"/>
</dbReference>
<proteinExistence type="predicted"/>
<protein>
    <submittedName>
        <fullName evidence="5">Winged helix DNA-binding protein</fullName>
    </submittedName>
</protein>
<dbReference type="Gene3D" id="1.10.10.10">
    <property type="entry name" value="Winged helix-like DNA-binding domain superfamily/Winged helix DNA-binding domain"/>
    <property type="match status" value="1"/>
</dbReference>
<dbReference type="PANTHER" id="PTHR33164:SF89">
    <property type="entry name" value="MARR FAMILY REGULATORY PROTEIN"/>
    <property type="match status" value="1"/>
</dbReference>
<dbReference type="PROSITE" id="PS50995">
    <property type="entry name" value="HTH_MARR_2"/>
    <property type="match status" value="1"/>
</dbReference>
<dbReference type="SMART" id="SM00347">
    <property type="entry name" value="HTH_MARR"/>
    <property type="match status" value="1"/>
</dbReference>
<keyword evidence="3" id="KW-0804">Transcription</keyword>
<evidence type="ECO:0000256" key="1">
    <source>
        <dbReference type="ARBA" id="ARBA00023015"/>
    </source>
</evidence>
<keyword evidence="2 5" id="KW-0238">DNA-binding</keyword>
<dbReference type="InterPro" id="IPR036388">
    <property type="entry name" value="WH-like_DNA-bd_sf"/>
</dbReference>
<feature type="domain" description="HTH marR-type" evidence="4">
    <location>
        <begin position="7"/>
        <end position="139"/>
    </location>
</feature>
<dbReference type="InterPro" id="IPR023187">
    <property type="entry name" value="Tscrpt_reg_MarR-type_CS"/>
</dbReference>
<evidence type="ECO:0000256" key="3">
    <source>
        <dbReference type="ARBA" id="ARBA00023163"/>
    </source>
</evidence>
<evidence type="ECO:0000313" key="5">
    <source>
        <dbReference type="EMBL" id="MDA4844446.1"/>
    </source>
</evidence>
<evidence type="ECO:0000313" key="6">
    <source>
        <dbReference type="Proteomes" id="UP001148313"/>
    </source>
</evidence>
<dbReference type="EMBL" id="JAPJZH010000002">
    <property type="protein sequence ID" value="MDA4844446.1"/>
    <property type="molecule type" value="Genomic_DNA"/>
</dbReference>
<name>A0ABT4VIE1_9HYPH</name>
<comment type="caution">
    <text evidence="5">The sequence shown here is derived from an EMBL/GenBank/DDBJ whole genome shotgun (WGS) entry which is preliminary data.</text>
</comment>
<dbReference type="PANTHER" id="PTHR33164">
    <property type="entry name" value="TRANSCRIPTIONAL REGULATOR, MARR FAMILY"/>
    <property type="match status" value="1"/>
</dbReference>
<dbReference type="InterPro" id="IPR039422">
    <property type="entry name" value="MarR/SlyA-like"/>
</dbReference>
<dbReference type="InterPro" id="IPR036390">
    <property type="entry name" value="WH_DNA-bd_sf"/>
</dbReference>
<sequence length="148" mass="16889">MKDFTLHNRIGYKVTRLARLMEVRLEKRIGEHGITRLMWCVLRGVGMENVTTPSALASYIGIARPAISRLLKTMEEQGLLVRNGIDTDGRVTEVHLTDKGRGKMRACHRLVKELNTHFSGKLEPRAYEDFMRAIDRLTEGENATLVRL</sequence>
<keyword evidence="1" id="KW-0805">Transcription regulation</keyword>
<evidence type="ECO:0000256" key="2">
    <source>
        <dbReference type="ARBA" id="ARBA00023125"/>
    </source>
</evidence>
<dbReference type="PRINTS" id="PR00598">
    <property type="entry name" value="HTHMARR"/>
</dbReference>
<organism evidence="5 6">
    <name type="scientific">Hoeflea poritis</name>
    <dbReference type="NCBI Taxonomy" id="2993659"/>
    <lineage>
        <taxon>Bacteria</taxon>
        <taxon>Pseudomonadati</taxon>
        <taxon>Pseudomonadota</taxon>
        <taxon>Alphaproteobacteria</taxon>
        <taxon>Hyphomicrobiales</taxon>
        <taxon>Rhizobiaceae</taxon>
        <taxon>Hoeflea</taxon>
    </lineage>
</organism>
<reference evidence="5" key="1">
    <citation type="submission" date="2022-11" db="EMBL/GenBank/DDBJ databases">
        <title>Hoeflea poritis sp. nov., isolated from scleractinian coral Porites lutea.</title>
        <authorList>
            <person name="Zhang G."/>
            <person name="Wei Q."/>
            <person name="Cai L."/>
        </authorList>
    </citation>
    <scope>NUCLEOTIDE SEQUENCE</scope>
    <source>
        <strain evidence="5">E7-10</strain>
    </source>
</reference>